<keyword evidence="2" id="KW-1185">Reference proteome</keyword>
<dbReference type="AlphaFoldDB" id="A0A9J5XU31"/>
<organism evidence="1 2">
    <name type="scientific">Solanum commersonii</name>
    <name type="common">Commerson's wild potato</name>
    <name type="synonym">Commerson's nightshade</name>
    <dbReference type="NCBI Taxonomy" id="4109"/>
    <lineage>
        <taxon>Eukaryota</taxon>
        <taxon>Viridiplantae</taxon>
        <taxon>Streptophyta</taxon>
        <taxon>Embryophyta</taxon>
        <taxon>Tracheophyta</taxon>
        <taxon>Spermatophyta</taxon>
        <taxon>Magnoliopsida</taxon>
        <taxon>eudicotyledons</taxon>
        <taxon>Gunneridae</taxon>
        <taxon>Pentapetalae</taxon>
        <taxon>asterids</taxon>
        <taxon>lamiids</taxon>
        <taxon>Solanales</taxon>
        <taxon>Solanaceae</taxon>
        <taxon>Solanoideae</taxon>
        <taxon>Solaneae</taxon>
        <taxon>Solanum</taxon>
    </lineage>
</organism>
<name>A0A9J5XU31_SOLCO</name>
<protein>
    <submittedName>
        <fullName evidence="1">Uncharacterized protein</fullName>
    </submittedName>
</protein>
<evidence type="ECO:0000313" key="1">
    <source>
        <dbReference type="EMBL" id="KAG5591689.1"/>
    </source>
</evidence>
<accession>A0A9J5XU31</accession>
<dbReference type="Proteomes" id="UP000824120">
    <property type="component" value="Chromosome 8"/>
</dbReference>
<evidence type="ECO:0000313" key="2">
    <source>
        <dbReference type="Proteomes" id="UP000824120"/>
    </source>
</evidence>
<gene>
    <name evidence="1" type="ORF">H5410_042203</name>
</gene>
<proteinExistence type="predicted"/>
<dbReference type="EMBL" id="JACXVP010000008">
    <property type="protein sequence ID" value="KAG5591689.1"/>
    <property type="molecule type" value="Genomic_DNA"/>
</dbReference>
<reference evidence="1 2" key="1">
    <citation type="submission" date="2020-09" db="EMBL/GenBank/DDBJ databases">
        <title>De no assembly of potato wild relative species, Solanum commersonii.</title>
        <authorList>
            <person name="Cho K."/>
        </authorList>
    </citation>
    <scope>NUCLEOTIDE SEQUENCE [LARGE SCALE GENOMIC DNA]</scope>
    <source>
        <strain evidence="1">LZ3.2</strain>
        <tissue evidence="1">Leaf</tissue>
    </source>
</reference>
<sequence>MGKPTYFKGQMIPEQVNPSLCQIFVCYCPWIFVDLEFRRDFCQKISWTSIKTLVIELVGPDGKTNPFSSHRFLVIQNSNVIFAEIFHGRPLRP</sequence>
<comment type="caution">
    <text evidence="1">The sequence shown here is derived from an EMBL/GenBank/DDBJ whole genome shotgun (WGS) entry which is preliminary data.</text>
</comment>